<sequence length="283" mass="32713">MINSGLTVNFHLTKNCNFRCGFCFAHFKQTAHLEYKNSASIVQELRNFGFRKINFAGGEPLLYRNFNLLLKYSKKIGFITSIITNGSRIDQNWVKDIAPHLDILGVSCDSGNRETLQLLGRGNGTSVDHTKRVFEWIDEECIKSGARIYKKLNSVVTKLNWKENMSDFVKSLNIHRWKVFQVLRIEGENEMNFSDYQISNEEYSFFLKTHSGLPKYGVKIIAEDNSLMTNSYLMVNPSGRFYDNNSGRYYESDPILEVGVEKALQQIHFSKENFTQRNGFYSI</sequence>
<dbReference type="EMBL" id="JAMQPM010000002">
    <property type="protein sequence ID" value="MCW7525680.1"/>
    <property type="molecule type" value="Genomic_DNA"/>
</dbReference>
<comment type="caution">
    <text evidence="11">The sequence shown here is derived from an EMBL/GenBank/DDBJ whole genome shotgun (WGS) entry which is preliminary data.</text>
</comment>
<dbReference type="PROSITE" id="PS51918">
    <property type="entry name" value="RADICAL_SAM"/>
    <property type="match status" value="1"/>
</dbReference>
<keyword evidence="7" id="KW-0051">Antiviral defense</keyword>
<dbReference type="SFLD" id="SFLDG01088">
    <property type="entry name" value="antiviral_proteins"/>
    <property type="match status" value="1"/>
</dbReference>
<dbReference type="GO" id="GO:0003824">
    <property type="term" value="F:catalytic activity"/>
    <property type="evidence" value="ECO:0007669"/>
    <property type="project" value="InterPro"/>
</dbReference>
<keyword evidence="4" id="KW-0479">Metal-binding</keyword>
<evidence type="ECO:0000256" key="4">
    <source>
        <dbReference type="ARBA" id="ARBA00022723"/>
    </source>
</evidence>
<dbReference type="NCBIfam" id="NF038283">
    <property type="entry name" value="viperin_w_prok"/>
    <property type="match status" value="1"/>
</dbReference>
<keyword evidence="3" id="KW-0949">S-adenosyl-L-methionine</keyword>
<organism evidence="11 12">
    <name type="scientific">Leptospira soteropolitanensis</name>
    <dbReference type="NCBI Taxonomy" id="2950025"/>
    <lineage>
        <taxon>Bacteria</taxon>
        <taxon>Pseudomonadati</taxon>
        <taxon>Spirochaetota</taxon>
        <taxon>Spirochaetia</taxon>
        <taxon>Leptospirales</taxon>
        <taxon>Leptospiraceae</taxon>
        <taxon>Leptospira</taxon>
    </lineage>
</organism>
<name>A0AAW5VJ92_9LEPT</name>
<dbReference type="Pfam" id="PF04055">
    <property type="entry name" value="Radical_SAM"/>
    <property type="match status" value="1"/>
</dbReference>
<evidence type="ECO:0000256" key="1">
    <source>
        <dbReference type="ARBA" id="ARBA00001966"/>
    </source>
</evidence>
<dbReference type="AlphaFoldDB" id="A0AAW5VJ92"/>
<dbReference type="EMBL" id="JAMQPL010000002">
    <property type="protein sequence ID" value="MCW7530205.1"/>
    <property type="molecule type" value="Genomic_DNA"/>
</dbReference>
<evidence type="ECO:0000256" key="6">
    <source>
        <dbReference type="ARBA" id="ARBA00023014"/>
    </source>
</evidence>
<comment type="cofactor">
    <cofactor evidence="1">
        <name>[4Fe-4S] cluster</name>
        <dbReference type="ChEBI" id="CHEBI:49883"/>
    </cofactor>
</comment>
<accession>A0AAW5VJ92</accession>
<dbReference type="InterPro" id="IPR013785">
    <property type="entry name" value="Aldolase_TIM"/>
</dbReference>
<evidence type="ECO:0000256" key="2">
    <source>
        <dbReference type="ARBA" id="ARBA00022485"/>
    </source>
</evidence>
<dbReference type="PANTHER" id="PTHR21339">
    <property type="entry name" value="RADICAL S-ADENOSYL METHIONINE DOMAIN-CONTAINING PROTEIN 2"/>
    <property type="match status" value="1"/>
</dbReference>
<dbReference type="PROSITE" id="PS01305">
    <property type="entry name" value="MOAA_NIFB_PQQE"/>
    <property type="match status" value="1"/>
</dbReference>
<evidence type="ECO:0000313" key="10">
    <source>
        <dbReference type="EMBL" id="MCW7525680.1"/>
    </source>
</evidence>
<dbReference type="RefSeq" id="WP_265351004.1">
    <property type="nucleotide sequence ID" value="NZ_JAMQPL010000002.1"/>
</dbReference>
<evidence type="ECO:0000313" key="11">
    <source>
        <dbReference type="EMBL" id="MCW7530205.1"/>
    </source>
</evidence>
<dbReference type="Proteomes" id="UP001208912">
    <property type="component" value="Unassembled WGS sequence"/>
</dbReference>
<dbReference type="InterPro" id="IPR000385">
    <property type="entry name" value="MoaA_NifB_PqqE_Fe-S-bd_CS"/>
</dbReference>
<dbReference type="Gene3D" id="3.20.20.70">
    <property type="entry name" value="Aldolase class I"/>
    <property type="match status" value="1"/>
</dbReference>
<gene>
    <name evidence="10" type="ORF">ND861_04920</name>
    <name evidence="11" type="ORF">ND862_08300</name>
</gene>
<keyword evidence="2" id="KW-0004">4Fe-4S</keyword>
<protein>
    <recommendedName>
        <fullName evidence="8">S-adenosylmethionine-dependent nucleotide dehydratase</fullName>
    </recommendedName>
</protein>
<dbReference type="Proteomes" id="UP001208540">
    <property type="component" value="Unassembled WGS sequence"/>
</dbReference>
<evidence type="ECO:0000256" key="3">
    <source>
        <dbReference type="ARBA" id="ARBA00022691"/>
    </source>
</evidence>
<dbReference type="SUPFAM" id="SSF102114">
    <property type="entry name" value="Radical SAM enzymes"/>
    <property type="match status" value="1"/>
</dbReference>
<dbReference type="SFLD" id="SFLDS00029">
    <property type="entry name" value="Radical_SAM"/>
    <property type="match status" value="1"/>
</dbReference>
<keyword evidence="5" id="KW-0408">Iron</keyword>
<evidence type="ECO:0000256" key="5">
    <source>
        <dbReference type="ARBA" id="ARBA00023004"/>
    </source>
</evidence>
<dbReference type="GO" id="GO:0046872">
    <property type="term" value="F:metal ion binding"/>
    <property type="evidence" value="ECO:0007669"/>
    <property type="project" value="UniProtKB-KW"/>
</dbReference>
<dbReference type="SFLD" id="SFLDG01067">
    <property type="entry name" value="SPASM/twitch_domain_containing"/>
    <property type="match status" value="1"/>
</dbReference>
<feature type="domain" description="Radical SAM core" evidence="9">
    <location>
        <begin position="1"/>
        <end position="216"/>
    </location>
</feature>
<dbReference type="GO" id="GO:0051607">
    <property type="term" value="P:defense response to virus"/>
    <property type="evidence" value="ECO:0007669"/>
    <property type="project" value="UniProtKB-KW"/>
</dbReference>
<evidence type="ECO:0000256" key="8">
    <source>
        <dbReference type="ARBA" id="ARBA00039667"/>
    </source>
</evidence>
<dbReference type="InterPro" id="IPR058240">
    <property type="entry name" value="rSAM_sf"/>
</dbReference>
<evidence type="ECO:0000256" key="7">
    <source>
        <dbReference type="ARBA" id="ARBA00023118"/>
    </source>
</evidence>
<evidence type="ECO:0000259" key="9">
    <source>
        <dbReference type="PROSITE" id="PS51918"/>
    </source>
</evidence>
<dbReference type="GO" id="GO:0051539">
    <property type="term" value="F:4 iron, 4 sulfur cluster binding"/>
    <property type="evidence" value="ECO:0007669"/>
    <property type="project" value="UniProtKB-KW"/>
</dbReference>
<dbReference type="InterPro" id="IPR007197">
    <property type="entry name" value="rSAM"/>
</dbReference>
<dbReference type="PANTHER" id="PTHR21339:SF0">
    <property type="entry name" value="S-ADENOSYLMETHIONINE-DEPENDENT NUCLEOTIDE DEHYDRATASE RSAD2"/>
    <property type="match status" value="1"/>
</dbReference>
<keyword evidence="13" id="KW-1185">Reference proteome</keyword>
<dbReference type="CDD" id="cd01335">
    <property type="entry name" value="Radical_SAM"/>
    <property type="match status" value="1"/>
</dbReference>
<keyword evidence="6" id="KW-0411">Iron-sulfur</keyword>
<evidence type="ECO:0000313" key="13">
    <source>
        <dbReference type="Proteomes" id="UP001208912"/>
    </source>
</evidence>
<proteinExistence type="predicted"/>
<dbReference type="InterPro" id="IPR051196">
    <property type="entry name" value="RSAD2/Viperin_antiviral"/>
</dbReference>
<evidence type="ECO:0000313" key="12">
    <source>
        <dbReference type="Proteomes" id="UP001208540"/>
    </source>
</evidence>
<reference evidence="11 13" key="1">
    <citation type="submission" date="2022-06" db="EMBL/GenBank/DDBJ databases">
        <title>Leptospira isolates from biofilms formed at urban environments.</title>
        <authorList>
            <person name="Ribeiro P.S."/>
            <person name="Sousa T."/>
            <person name="Carvalho N."/>
            <person name="Aburjaile F."/>
            <person name="Neves F."/>
            <person name="Oliveira D."/>
            <person name="Blanco L."/>
            <person name="Lima J."/>
            <person name="Costa F."/>
            <person name="Brenig B."/>
            <person name="Soares S."/>
            <person name="Ramos R."/>
            <person name="Goes-Neto A."/>
            <person name="Matiuzzi M."/>
            <person name="Azevedo V."/>
            <person name="Ristow P."/>
        </authorList>
    </citation>
    <scope>NUCLEOTIDE SEQUENCE</scope>
    <source>
        <strain evidence="10 13">VSF19</strain>
        <strain evidence="11">VSF20</strain>
    </source>
</reference>